<keyword evidence="5 11" id="KW-0479">Metal-binding</keyword>
<dbReference type="Pfam" id="PF03535">
    <property type="entry name" value="Paxillin"/>
    <property type="match status" value="1"/>
</dbReference>
<dbReference type="InterPro" id="IPR001781">
    <property type="entry name" value="Znf_LIM"/>
</dbReference>
<dbReference type="SUPFAM" id="SSF57716">
    <property type="entry name" value="Glucocorticoid receptor-like (DNA-binding domain)"/>
    <property type="match status" value="5"/>
</dbReference>
<feature type="domain" description="LIM zinc-binding" evidence="13">
    <location>
        <begin position="440"/>
        <end position="497"/>
    </location>
</feature>
<feature type="region of interest" description="Disordered" evidence="12">
    <location>
        <begin position="18"/>
        <end position="78"/>
    </location>
</feature>
<evidence type="ECO:0000256" key="6">
    <source>
        <dbReference type="ARBA" id="ARBA00022737"/>
    </source>
</evidence>
<organism evidence="14 15">
    <name type="scientific">Acropora cervicornis</name>
    <name type="common">Staghorn coral</name>
    <dbReference type="NCBI Taxonomy" id="6130"/>
    <lineage>
        <taxon>Eukaryota</taxon>
        <taxon>Metazoa</taxon>
        <taxon>Cnidaria</taxon>
        <taxon>Anthozoa</taxon>
        <taxon>Hexacorallia</taxon>
        <taxon>Scleractinia</taxon>
        <taxon>Astrocoeniina</taxon>
        <taxon>Acroporidae</taxon>
        <taxon>Acropora</taxon>
    </lineage>
</organism>
<feature type="domain" description="LIM zinc-binding" evidence="13">
    <location>
        <begin position="322"/>
        <end position="379"/>
    </location>
</feature>
<dbReference type="CDD" id="cd09337">
    <property type="entry name" value="LIM2_Paxillin_like"/>
    <property type="match status" value="1"/>
</dbReference>
<feature type="compositionally biased region" description="Pro residues" evidence="12">
    <location>
        <begin position="39"/>
        <end position="49"/>
    </location>
</feature>
<feature type="compositionally biased region" description="Polar residues" evidence="12">
    <location>
        <begin position="204"/>
        <end position="214"/>
    </location>
</feature>
<dbReference type="AlphaFoldDB" id="A0AAD9QB80"/>
<feature type="region of interest" description="Disordered" evidence="12">
    <location>
        <begin position="93"/>
        <end position="141"/>
    </location>
</feature>
<keyword evidence="4" id="KW-0597">Phosphoprotein</keyword>
<feature type="domain" description="LIM zinc-binding" evidence="13">
    <location>
        <begin position="262"/>
        <end position="321"/>
    </location>
</feature>
<feature type="domain" description="LIM zinc-binding" evidence="13">
    <location>
        <begin position="380"/>
        <end position="439"/>
    </location>
</feature>
<proteinExistence type="predicted"/>
<keyword evidence="6" id="KW-0677">Repeat</keyword>
<evidence type="ECO:0000256" key="3">
    <source>
        <dbReference type="ARBA" id="ARBA00022490"/>
    </source>
</evidence>
<dbReference type="InterPro" id="IPR001904">
    <property type="entry name" value="Paxillin_Lim_dom4"/>
</dbReference>
<keyword evidence="7 11" id="KW-0862">Zinc</keyword>
<feature type="compositionally biased region" description="Polar residues" evidence="12">
    <location>
        <begin position="109"/>
        <end position="126"/>
    </location>
</feature>
<evidence type="ECO:0000259" key="13">
    <source>
        <dbReference type="PROSITE" id="PS50023"/>
    </source>
</evidence>
<dbReference type="InterPro" id="IPR047075">
    <property type="entry name" value="Paxillin_TGFB1I1_LIM_dom1"/>
</dbReference>
<evidence type="ECO:0000256" key="7">
    <source>
        <dbReference type="ARBA" id="ARBA00022833"/>
    </source>
</evidence>
<evidence type="ECO:0000256" key="2">
    <source>
        <dbReference type="ARBA" id="ARBA00004246"/>
    </source>
</evidence>
<sequence>MDDLDALLADLQATSPTISTALTELRGGPTTNGRESPDDLPPPLPPPPSFDALDPHISNSNDDALFPPPAPSLSLGQNLSELDSLLENLSSPLHYPSDSPGRKFFSDSPRASVTSPSPKTAVNGRSPSFKDPVSPAAHDTRLEMRYNGVERNRPDSPKAHVASPPRAPVQAVRELDNRQSRTASTATKELDDLMASLSDFKVNVSGTPTSSQARLSGDYAKPNKPKSPSTAAGVGKVSQLDSMLGSLQSDMTRQGVSTTKKGECAGCSKPIIGQVCTALGRTWHPEHFTCVACEVPLGATNFFERDGQPFCERDYHEQFAPRCAYCNGAILDSCVTALDQTWHPEHFVCASCGRSFGENGFHERDGKPYCREDYYAMFAPRCGGCGQPIMDSYISALSAHWHSECFVCSECHQAFPGGSFFEHDGRPYCEMHYHARRGTLCYSCQKPITGRCITAMHRKFHPEHFVCAFCLKQLNKGTFKEQNDKPYCHPCFIKLFG</sequence>
<dbReference type="GO" id="GO:0046872">
    <property type="term" value="F:metal ion binding"/>
    <property type="evidence" value="ECO:0007669"/>
    <property type="project" value="UniProtKB-KW"/>
</dbReference>
<dbReference type="FunFam" id="2.10.110.10:FF:000018">
    <property type="entry name" value="Paxillin isoform 1"/>
    <property type="match status" value="1"/>
</dbReference>
<dbReference type="Proteomes" id="UP001249851">
    <property type="component" value="Unassembled WGS sequence"/>
</dbReference>
<dbReference type="PROSITE" id="PS00478">
    <property type="entry name" value="LIM_DOMAIN_1"/>
    <property type="match status" value="2"/>
</dbReference>
<dbReference type="PROSITE" id="PS50023">
    <property type="entry name" value="LIM_DOMAIN_2"/>
    <property type="match status" value="4"/>
</dbReference>
<comment type="subcellular location">
    <subcellularLocation>
        <location evidence="2">Cell junction</location>
        <location evidence="2">Focal adhesion</location>
    </subcellularLocation>
    <subcellularLocation>
        <location evidence="1">Cytoplasm</location>
        <location evidence="1">Cytoskeleton</location>
    </subcellularLocation>
</comment>
<dbReference type="PANTHER" id="PTHR24216">
    <property type="entry name" value="PAXILLIN-RELATED"/>
    <property type="match status" value="1"/>
</dbReference>
<dbReference type="PANTHER" id="PTHR24216:SF8">
    <property type="entry name" value="PAXILLIN, ISOFORM F"/>
    <property type="match status" value="1"/>
</dbReference>
<dbReference type="FunFam" id="2.10.110.10:FF:000008">
    <property type="entry name" value="Paxillin isoform 1"/>
    <property type="match status" value="1"/>
</dbReference>
<feature type="region of interest" description="Disordered" evidence="12">
    <location>
        <begin position="203"/>
        <end position="235"/>
    </location>
</feature>
<reference evidence="14" key="2">
    <citation type="journal article" date="2023" name="Science">
        <title>Genomic signatures of disease resistance in endangered staghorn corals.</title>
        <authorList>
            <person name="Vollmer S.V."/>
            <person name="Selwyn J.D."/>
            <person name="Despard B.A."/>
            <person name="Roesel C.L."/>
        </authorList>
    </citation>
    <scope>NUCLEOTIDE SEQUENCE</scope>
    <source>
        <strain evidence="14">K2</strain>
    </source>
</reference>
<keyword evidence="15" id="KW-1185">Reference proteome</keyword>
<evidence type="ECO:0000313" key="15">
    <source>
        <dbReference type="Proteomes" id="UP001249851"/>
    </source>
</evidence>
<keyword evidence="8" id="KW-0965">Cell junction</keyword>
<dbReference type="CDD" id="cd09338">
    <property type="entry name" value="LIM3_Paxillin_like"/>
    <property type="match status" value="1"/>
</dbReference>
<evidence type="ECO:0000256" key="1">
    <source>
        <dbReference type="ARBA" id="ARBA00004245"/>
    </source>
</evidence>
<dbReference type="FunFam" id="2.10.110.10:FF:000012">
    <property type="entry name" value="Paxillin isoform 1"/>
    <property type="match status" value="1"/>
</dbReference>
<evidence type="ECO:0000256" key="8">
    <source>
        <dbReference type="ARBA" id="ARBA00022949"/>
    </source>
</evidence>
<protein>
    <submittedName>
        <fullName evidence="14">Paxillin</fullName>
    </submittedName>
</protein>
<evidence type="ECO:0000256" key="5">
    <source>
        <dbReference type="ARBA" id="ARBA00022723"/>
    </source>
</evidence>
<keyword evidence="9 11" id="KW-0440">LIM domain</keyword>
<gene>
    <name evidence="14" type="ORF">P5673_019291</name>
</gene>
<comment type="caution">
    <text evidence="14">The sequence shown here is derived from an EMBL/GenBank/DDBJ whole genome shotgun (WGS) entry which is preliminary data.</text>
</comment>
<dbReference type="EMBL" id="JARQWQ010000045">
    <property type="protein sequence ID" value="KAK2558177.1"/>
    <property type="molecule type" value="Genomic_DNA"/>
</dbReference>
<dbReference type="CDD" id="cd09411">
    <property type="entry name" value="LIM4_Paxillin"/>
    <property type="match status" value="1"/>
</dbReference>
<dbReference type="CDD" id="cd09336">
    <property type="entry name" value="LIM1_Paxillin_like"/>
    <property type="match status" value="1"/>
</dbReference>
<dbReference type="Pfam" id="PF00412">
    <property type="entry name" value="LIM"/>
    <property type="match status" value="4"/>
</dbReference>
<evidence type="ECO:0000313" key="14">
    <source>
        <dbReference type="EMBL" id="KAK2558177.1"/>
    </source>
</evidence>
<keyword evidence="10" id="KW-0206">Cytoskeleton</keyword>
<dbReference type="FunFam" id="2.10.110.10:FF:000009">
    <property type="entry name" value="Paxillin isoform 1"/>
    <property type="match status" value="1"/>
</dbReference>
<evidence type="ECO:0000256" key="11">
    <source>
        <dbReference type="PROSITE-ProRule" id="PRU00125"/>
    </source>
</evidence>
<name>A0AAD9QB80_ACRCE</name>
<dbReference type="GO" id="GO:0005925">
    <property type="term" value="C:focal adhesion"/>
    <property type="evidence" value="ECO:0007669"/>
    <property type="project" value="UniProtKB-SubCell"/>
</dbReference>
<evidence type="ECO:0000256" key="10">
    <source>
        <dbReference type="ARBA" id="ARBA00023212"/>
    </source>
</evidence>
<accession>A0AAD9QB80</accession>
<evidence type="ECO:0000256" key="9">
    <source>
        <dbReference type="ARBA" id="ARBA00023038"/>
    </source>
</evidence>
<dbReference type="GO" id="GO:0005856">
    <property type="term" value="C:cytoskeleton"/>
    <property type="evidence" value="ECO:0007669"/>
    <property type="project" value="UniProtKB-SubCell"/>
</dbReference>
<evidence type="ECO:0000256" key="4">
    <source>
        <dbReference type="ARBA" id="ARBA00022553"/>
    </source>
</evidence>
<keyword evidence="3" id="KW-0963">Cytoplasm</keyword>
<evidence type="ECO:0000256" key="12">
    <source>
        <dbReference type="SAM" id="MobiDB-lite"/>
    </source>
</evidence>
<reference evidence="14" key="1">
    <citation type="journal article" date="2023" name="G3 (Bethesda)">
        <title>Whole genome assembly and annotation of the endangered Caribbean coral Acropora cervicornis.</title>
        <authorList>
            <person name="Selwyn J.D."/>
            <person name="Vollmer S.V."/>
        </authorList>
    </citation>
    <scope>NUCLEOTIDE SEQUENCE</scope>
    <source>
        <strain evidence="14">K2</strain>
    </source>
</reference>
<dbReference type="SMART" id="SM00132">
    <property type="entry name" value="LIM"/>
    <property type="match status" value="4"/>
</dbReference>
<dbReference type="Gene3D" id="2.10.110.10">
    <property type="entry name" value="Cysteine Rich Protein"/>
    <property type="match status" value="4"/>
</dbReference>